<evidence type="ECO:0000256" key="4">
    <source>
        <dbReference type="ARBA" id="ARBA00022475"/>
    </source>
</evidence>
<feature type="transmembrane region" description="Helical" evidence="9">
    <location>
        <begin position="76"/>
        <end position="99"/>
    </location>
</feature>
<dbReference type="PANTHER" id="PTHR30252">
    <property type="entry name" value="INNER MEMBRANE PEPTIDE TRANSPORTER"/>
    <property type="match status" value="1"/>
</dbReference>
<feature type="transmembrane region" description="Helical" evidence="9">
    <location>
        <begin position="265"/>
        <end position="284"/>
    </location>
</feature>
<name>A0A931GR11_9CORY</name>
<feature type="transmembrane region" description="Helical" evidence="9">
    <location>
        <begin position="364"/>
        <end position="386"/>
    </location>
</feature>
<feature type="transmembrane region" description="Helical" evidence="9">
    <location>
        <begin position="162"/>
        <end position="182"/>
    </location>
</feature>
<feature type="transmembrane region" description="Helical" evidence="9">
    <location>
        <begin position="325"/>
        <end position="344"/>
    </location>
</feature>
<dbReference type="GO" id="GO:0005886">
    <property type="term" value="C:plasma membrane"/>
    <property type="evidence" value="ECO:0007669"/>
    <property type="project" value="UniProtKB-SubCell"/>
</dbReference>
<keyword evidence="7 9" id="KW-0472">Membrane</keyword>
<comment type="subcellular location">
    <subcellularLocation>
        <location evidence="1">Cell membrane</location>
        <topology evidence="1">Multi-pass membrane protein</topology>
    </subcellularLocation>
</comment>
<feature type="transmembrane region" description="Helical" evidence="9">
    <location>
        <begin position="407"/>
        <end position="430"/>
    </location>
</feature>
<keyword evidence="4" id="KW-1003">Cell membrane</keyword>
<protein>
    <submittedName>
        <fullName evidence="11">Carbon starvation protein</fullName>
    </submittedName>
</protein>
<dbReference type="RefSeq" id="WP_196823999.1">
    <property type="nucleotide sequence ID" value="NZ_CP046980.1"/>
</dbReference>
<dbReference type="EMBL" id="JADOUE010000001">
    <property type="protein sequence ID" value="MBG6121438.1"/>
    <property type="molecule type" value="Genomic_DNA"/>
</dbReference>
<feature type="region of interest" description="Disordered" evidence="8">
    <location>
        <begin position="1"/>
        <end position="21"/>
    </location>
</feature>
<keyword evidence="12" id="KW-1185">Reference proteome</keyword>
<feature type="transmembrane region" description="Helical" evidence="9">
    <location>
        <begin position="52"/>
        <end position="70"/>
    </location>
</feature>
<feature type="transmembrane region" description="Helical" evidence="9">
    <location>
        <begin position="694"/>
        <end position="715"/>
    </location>
</feature>
<dbReference type="InterPro" id="IPR051605">
    <property type="entry name" value="CstA"/>
</dbReference>
<keyword evidence="3" id="KW-0813">Transport</keyword>
<dbReference type="Proteomes" id="UP000658613">
    <property type="component" value="Unassembled WGS sequence"/>
</dbReference>
<feature type="transmembrane region" description="Helical" evidence="9">
    <location>
        <begin position="623"/>
        <end position="643"/>
    </location>
</feature>
<gene>
    <name evidence="11" type="ORF">IW254_000407</name>
</gene>
<dbReference type="AlphaFoldDB" id="A0A931GR11"/>
<evidence type="ECO:0000259" key="10">
    <source>
        <dbReference type="Pfam" id="PF02554"/>
    </source>
</evidence>
<evidence type="ECO:0000256" key="7">
    <source>
        <dbReference type="ARBA" id="ARBA00023136"/>
    </source>
</evidence>
<evidence type="ECO:0000256" key="1">
    <source>
        <dbReference type="ARBA" id="ARBA00004651"/>
    </source>
</evidence>
<proteinExistence type="inferred from homology"/>
<evidence type="ECO:0000256" key="6">
    <source>
        <dbReference type="ARBA" id="ARBA00022989"/>
    </source>
</evidence>
<evidence type="ECO:0000256" key="9">
    <source>
        <dbReference type="SAM" id="Phobius"/>
    </source>
</evidence>
<sequence length="768" mass="81821">MSTAVNDARTPSSGDEPDVVPRERLEVTVTPDGVEHVVGVKPAKIIGTTERIVIGILSVLGAFGWGAIALNRGETINSVWLVLAAIGTYAIGFSLYARLIEYKVVKPRNTRATPAEYVDDGTDFVPTDRRVLFGHHFAAIAGAGPLVGPVMASQMGYLPGTLWIIIGVVIAGAVQDYLVLTISSRRKGRSLGQMITDEVGKVGGFAGTLATMMIMVIVIAVLALVVVNALAESPWGVFSIAMTIPIALFMGVYTRFFRPGHVAEVSLIGFVLLMASIIGGGYVAETSWGADVFTLSKTTLAICVLVYGVIAAALPVWLLLAPRDYLSTFMKVGVIVMLAIAILIDRPEIKMPAVTEFARNGEGPVFSGNLFPFLFITIACGALSGFHALISSGTTPKLMEKETHARVIGYGSMLMESFVAVMALITATILDPHLYFAVNSPAGLTQKSPDTAAEFVNGLPIPGDGITASELTSMAQAIGEETVISKTGGAPTFAMGMSQIMTDVIGHPGLQAFWYHFAIMFEALFILTAIDAGTRVARFMMGDILGTVPGLSKFKDPSWRVGGWIATLAVCAMWGAILVMGVSDPLGGINVLFPLFGIANQLLAAMALCLITAVVFKKGLFKWAWIPLIPLVWDLVVTMTASWQKIFSDNPAIGYFAQNAAFKDARAQGLQEFKTAKTPEEIDIVIRNTMIQGWLSVFFAVLVLVVVIATVVVCLKAIRAHSAGHPPQLSEEEPIPSTLFIPRGLVATREEKAVAKAYGLDLASSGGH</sequence>
<organism evidence="11 12">
    <name type="scientific">Corynebacterium aquatimens</name>
    <dbReference type="NCBI Taxonomy" id="1190508"/>
    <lineage>
        <taxon>Bacteria</taxon>
        <taxon>Bacillati</taxon>
        <taxon>Actinomycetota</taxon>
        <taxon>Actinomycetes</taxon>
        <taxon>Mycobacteriales</taxon>
        <taxon>Corynebacteriaceae</taxon>
        <taxon>Corynebacterium</taxon>
    </lineage>
</organism>
<feature type="domain" description="CstA N-terminal" evidence="10">
    <location>
        <begin position="77"/>
        <end position="641"/>
    </location>
</feature>
<feature type="transmembrane region" description="Helical" evidence="9">
    <location>
        <begin position="137"/>
        <end position="156"/>
    </location>
</feature>
<dbReference type="Pfam" id="PF02554">
    <property type="entry name" value="CstA"/>
    <property type="match status" value="1"/>
</dbReference>
<evidence type="ECO:0000256" key="5">
    <source>
        <dbReference type="ARBA" id="ARBA00022692"/>
    </source>
</evidence>
<dbReference type="GO" id="GO:0009267">
    <property type="term" value="P:cellular response to starvation"/>
    <property type="evidence" value="ECO:0007669"/>
    <property type="project" value="InterPro"/>
</dbReference>
<keyword evidence="6 9" id="KW-1133">Transmembrane helix</keyword>
<evidence type="ECO:0000256" key="3">
    <source>
        <dbReference type="ARBA" id="ARBA00022448"/>
    </source>
</evidence>
<evidence type="ECO:0000313" key="12">
    <source>
        <dbReference type="Proteomes" id="UP000658613"/>
    </source>
</evidence>
<evidence type="ECO:0000256" key="8">
    <source>
        <dbReference type="SAM" id="MobiDB-lite"/>
    </source>
</evidence>
<comment type="similarity">
    <text evidence="2">Belongs to the peptide transporter carbon starvation (CstA) (TC 2.A.114) family.</text>
</comment>
<feature type="transmembrane region" description="Helical" evidence="9">
    <location>
        <begin position="561"/>
        <end position="580"/>
    </location>
</feature>
<feature type="transmembrane region" description="Helical" evidence="9">
    <location>
        <begin position="202"/>
        <end position="227"/>
    </location>
</feature>
<accession>A0A931GR11</accession>
<feature type="transmembrane region" description="Helical" evidence="9">
    <location>
        <begin position="592"/>
        <end position="616"/>
    </location>
</feature>
<comment type="caution">
    <text evidence="11">The sequence shown here is derived from an EMBL/GenBank/DDBJ whole genome shotgun (WGS) entry which is preliminary data.</text>
</comment>
<dbReference type="InterPro" id="IPR003706">
    <property type="entry name" value="CstA_N"/>
</dbReference>
<evidence type="ECO:0000256" key="2">
    <source>
        <dbReference type="ARBA" id="ARBA00007755"/>
    </source>
</evidence>
<feature type="transmembrane region" description="Helical" evidence="9">
    <location>
        <begin position="513"/>
        <end position="532"/>
    </location>
</feature>
<evidence type="ECO:0000313" key="11">
    <source>
        <dbReference type="EMBL" id="MBG6121438.1"/>
    </source>
</evidence>
<feature type="transmembrane region" description="Helical" evidence="9">
    <location>
        <begin position="233"/>
        <end position="253"/>
    </location>
</feature>
<keyword evidence="5 9" id="KW-0812">Transmembrane</keyword>
<feature type="transmembrane region" description="Helical" evidence="9">
    <location>
        <begin position="299"/>
        <end position="320"/>
    </location>
</feature>
<feature type="compositionally biased region" description="Polar residues" evidence="8">
    <location>
        <begin position="1"/>
        <end position="13"/>
    </location>
</feature>
<dbReference type="PANTHER" id="PTHR30252:SF3">
    <property type="entry name" value="PYRUVATE_PROTON SYMPORTER BTST"/>
    <property type="match status" value="1"/>
</dbReference>
<reference evidence="11" key="1">
    <citation type="submission" date="2020-11" db="EMBL/GenBank/DDBJ databases">
        <title>Sequencing the genomes of 1000 actinobacteria strains.</title>
        <authorList>
            <person name="Klenk H.-P."/>
        </authorList>
    </citation>
    <scope>NUCLEOTIDE SEQUENCE</scope>
    <source>
        <strain evidence="11">DSM 45632</strain>
    </source>
</reference>